<keyword evidence="1 4" id="KW-0413">Isomerase</keyword>
<dbReference type="PATRIC" id="fig|1288963.3.peg.2203"/>
<gene>
    <name evidence="4" type="ORF">ADIS_2212</name>
</gene>
<sequence length="672" mass="77734">MKFGFSICFALALLSSCATKVAVEENHDPLSQTQRYLFTIDGNPTYADEFLYILNKNNQIGEEKKDFTSEEFEKNLDLFINFKLKVAEAERLGYHQTEEFRREFDSFREDLRRPYLLENEVQEGELQKAYDRLQEIVKASHILLSFPTDATLEDSIAVMRMAEKIRNEAVSGVDFADLAVEHSQDPSVQVNKGNLGYFTAMQMVYPFEAAAYDLKIGEVSSPVATDFGYHIIRLEDRKPNPGEVRVSHLLVRTVPGDAASEDRAVRRIADIYAQLRLESSTWEGVVASFSEDQGTRESGGLLPWFGVGSIVPEFEAAAFGLTEIGEISPPVKTDYGYHIIRLEGTRPVPPYEEMEAILKSRILRDSRSTLIASQVMAMQKAKYKVSENELLIRQLSESFGDWSGNVDVLEDTINRRDLWKLELLSISGESLLLQDFFDFVKSELEAVQSPRINGFEAWYERFVTKRLKEEEERDLLENNAEYRMLVREFREGILLFSLMNDKVWQMGIFDSIGQHQYYETHMDRYQWKDRVPALVISFVQKNPEEQEKIRQFLSGKQYAPELKNELEKRWLEEFPLLFTMEDKLQEIPTHPLIKDLDISTSFHEVTKDGKQFFVMTGELIPAQAKKFEEIRGLVIQDYQNFLDENLIGELRNKSILQVDEEEKKRVYEIAVN</sequence>
<dbReference type="PANTHER" id="PTHR47245">
    <property type="entry name" value="PEPTIDYLPROLYL ISOMERASE"/>
    <property type="match status" value="1"/>
</dbReference>
<feature type="domain" description="PpiC" evidence="3">
    <location>
        <begin position="134"/>
        <end position="236"/>
    </location>
</feature>
<dbReference type="AlphaFoldDB" id="R7ZTM0"/>
<dbReference type="EC" id="5.2.1.8" evidence="4"/>
<keyword evidence="5" id="KW-1185">Reference proteome</keyword>
<dbReference type="InterPro" id="IPR000297">
    <property type="entry name" value="PPIase_PpiC"/>
</dbReference>
<dbReference type="GO" id="GO:0003755">
    <property type="term" value="F:peptidyl-prolyl cis-trans isomerase activity"/>
    <property type="evidence" value="ECO:0007669"/>
    <property type="project" value="UniProtKB-KW"/>
</dbReference>
<feature type="domain" description="PpiC" evidence="3">
    <location>
        <begin position="241"/>
        <end position="344"/>
    </location>
</feature>
<dbReference type="InterPro" id="IPR046357">
    <property type="entry name" value="PPIase_dom_sf"/>
</dbReference>
<dbReference type="PROSITE" id="PS51257">
    <property type="entry name" value="PROKAR_LIPOPROTEIN"/>
    <property type="match status" value="1"/>
</dbReference>
<keyword evidence="2" id="KW-0732">Signal</keyword>
<evidence type="ECO:0000259" key="3">
    <source>
        <dbReference type="PROSITE" id="PS50198"/>
    </source>
</evidence>
<accession>R7ZTM0</accession>
<dbReference type="EMBL" id="AQHR01000059">
    <property type="protein sequence ID" value="EON77344.1"/>
    <property type="molecule type" value="Genomic_DNA"/>
</dbReference>
<dbReference type="STRING" id="1232681.ADIS_2212"/>
<evidence type="ECO:0000256" key="2">
    <source>
        <dbReference type="SAM" id="SignalP"/>
    </source>
</evidence>
<dbReference type="InterPro" id="IPR050245">
    <property type="entry name" value="PrsA_foldase"/>
</dbReference>
<feature type="signal peptide" evidence="2">
    <location>
        <begin position="1"/>
        <end position="20"/>
    </location>
</feature>
<protein>
    <submittedName>
        <fullName evidence="4">Foldase protein PrsA</fullName>
        <ecNumber evidence="4">5.2.1.8</ecNumber>
    </submittedName>
</protein>
<organism evidence="4 5">
    <name type="scientific">Lunatimonas lonarensis</name>
    <dbReference type="NCBI Taxonomy" id="1232681"/>
    <lineage>
        <taxon>Bacteria</taxon>
        <taxon>Pseudomonadati</taxon>
        <taxon>Bacteroidota</taxon>
        <taxon>Cytophagia</taxon>
        <taxon>Cytophagales</taxon>
        <taxon>Cyclobacteriaceae</taxon>
    </lineage>
</organism>
<evidence type="ECO:0000256" key="1">
    <source>
        <dbReference type="PROSITE-ProRule" id="PRU00278"/>
    </source>
</evidence>
<dbReference type="PANTHER" id="PTHR47245:SF2">
    <property type="entry name" value="PEPTIDYL-PROLYL CIS-TRANS ISOMERASE HP_0175-RELATED"/>
    <property type="match status" value="1"/>
</dbReference>
<proteinExistence type="predicted"/>
<evidence type="ECO:0000313" key="4">
    <source>
        <dbReference type="EMBL" id="EON77344.1"/>
    </source>
</evidence>
<feature type="chain" id="PRO_5007930079" evidence="2">
    <location>
        <begin position="21"/>
        <end position="672"/>
    </location>
</feature>
<dbReference type="Proteomes" id="UP000013909">
    <property type="component" value="Unassembled WGS sequence"/>
</dbReference>
<keyword evidence="1" id="KW-0697">Rotamase</keyword>
<dbReference type="SUPFAM" id="SSF54534">
    <property type="entry name" value="FKBP-like"/>
    <property type="match status" value="2"/>
</dbReference>
<dbReference type="PROSITE" id="PS50198">
    <property type="entry name" value="PPIC_PPIASE_2"/>
    <property type="match status" value="2"/>
</dbReference>
<dbReference type="RefSeq" id="WP_010854350.1">
    <property type="nucleotide sequence ID" value="NZ_AQHR01000059.1"/>
</dbReference>
<dbReference type="Pfam" id="PF00639">
    <property type="entry name" value="Rotamase"/>
    <property type="match status" value="2"/>
</dbReference>
<reference evidence="4 5" key="1">
    <citation type="submission" date="2013-02" db="EMBL/GenBank/DDBJ databases">
        <title>A novel strain isolated from Lonar lake, Maharashtra, India.</title>
        <authorList>
            <person name="Singh A."/>
        </authorList>
    </citation>
    <scope>NUCLEOTIDE SEQUENCE [LARGE SCALE GENOMIC DNA]</scope>
    <source>
        <strain evidence="4 5">AK24</strain>
    </source>
</reference>
<comment type="caution">
    <text evidence="4">The sequence shown here is derived from an EMBL/GenBank/DDBJ whole genome shotgun (WGS) entry which is preliminary data.</text>
</comment>
<evidence type="ECO:0000313" key="5">
    <source>
        <dbReference type="Proteomes" id="UP000013909"/>
    </source>
</evidence>
<dbReference type="Gene3D" id="3.10.50.40">
    <property type="match status" value="2"/>
</dbReference>
<name>R7ZTM0_9BACT</name>
<dbReference type="OrthoDB" id="14196at2"/>